<evidence type="ECO:0000313" key="2">
    <source>
        <dbReference type="EMBL" id="PPK75467.1"/>
    </source>
</evidence>
<evidence type="ECO:0000256" key="1">
    <source>
        <dbReference type="SAM" id="SignalP"/>
    </source>
</evidence>
<dbReference type="Proteomes" id="UP000240010">
    <property type="component" value="Unassembled WGS sequence"/>
</dbReference>
<feature type="chain" id="PRO_5015578530" evidence="1">
    <location>
        <begin position="19"/>
        <end position="126"/>
    </location>
</feature>
<sequence>MKKILFLTVLLSAAAAFADDAKNEWHNTTLSDATIKKIQDAKYQYKKCVSDEMQKTAHQEQESRQATEEIMRQCESVLSQMREVYLAEKVPGIIADRHLKQMRMQTTRNVLQGMMFGEAARKSGQQ</sequence>
<proteinExistence type="predicted"/>
<keyword evidence="1" id="KW-0732">Signal</keyword>
<comment type="caution">
    <text evidence="2">The sequence shown here is derived from an EMBL/GenBank/DDBJ whole genome shotgun (WGS) entry which is preliminary data.</text>
</comment>
<accession>A0A2S6HDA6</accession>
<name>A0A2S6HDA6_9GAMM</name>
<reference evidence="2 3" key="1">
    <citation type="submission" date="2018-02" db="EMBL/GenBank/DDBJ databases">
        <title>Subsurface microbial communities from deep shales in Ohio and West Virginia, USA.</title>
        <authorList>
            <person name="Wrighton K."/>
        </authorList>
    </citation>
    <scope>NUCLEOTIDE SEQUENCE [LARGE SCALE GENOMIC DNA]</scope>
    <source>
        <strain evidence="2 3">OWC-DMM</strain>
    </source>
</reference>
<protein>
    <submittedName>
        <fullName evidence="2">Uncharacterized protein</fullName>
    </submittedName>
</protein>
<dbReference type="AlphaFoldDB" id="A0A2S6HDA6"/>
<feature type="signal peptide" evidence="1">
    <location>
        <begin position="1"/>
        <end position="18"/>
    </location>
</feature>
<dbReference type="RefSeq" id="WP_104429299.1">
    <property type="nucleotide sequence ID" value="NZ_PTIZ01000006.1"/>
</dbReference>
<dbReference type="EMBL" id="PTIZ01000006">
    <property type="protein sequence ID" value="PPK75467.1"/>
    <property type="molecule type" value="Genomic_DNA"/>
</dbReference>
<gene>
    <name evidence="2" type="ORF">B0F87_106316</name>
</gene>
<organism evidence="2 3">
    <name type="scientific">Methylobacter tundripaludum</name>
    <dbReference type="NCBI Taxonomy" id="173365"/>
    <lineage>
        <taxon>Bacteria</taxon>
        <taxon>Pseudomonadati</taxon>
        <taxon>Pseudomonadota</taxon>
        <taxon>Gammaproteobacteria</taxon>
        <taxon>Methylococcales</taxon>
        <taxon>Methylococcaceae</taxon>
        <taxon>Methylobacter</taxon>
    </lineage>
</organism>
<evidence type="ECO:0000313" key="3">
    <source>
        <dbReference type="Proteomes" id="UP000240010"/>
    </source>
</evidence>